<dbReference type="GeneID" id="78461292"/>
<organism evidence="1 2">
    <name type="scientific">Sphingobacterium thalpophilum</name>
    <dbReference type="NCBI Taxonomy" id="259"/>
    <lineage>
        <taxon>Bacteria</taxon>
        <taxon>Pseudomonadati</taxon>
        <taxon>Bacteroidota</taxon>
        <taxon>Sphingobacteriia</taxon>
        <taxon>Sphingobacteriales</taxon>
        <taxon>Sphingobacteriaceae</taxon>
        <taxon>Sphingobacterium</taxon>
    </lineage>
</organism>
<reference evidence="1 2" key="1">
    <citation type="submission" date="2019-05" db="EMBL/GenBank/DDBJ databases">
        <authorList>
            <consortium name="Pathogen Informatics"/>
        </authorList>
    </citation>
    <scope>NUCLEOTIDE SEQUENCE [LARGE SCALE GENOMIC DNA]</scope>
    <source>
        <strain evidence="1 2">NCTC11429</strain>
    </source>
</reference>
<dbReference type="RefSeq" id="WP_028069931.1">
    <property type="nucleotide sequence ID" value="NZ_LR590484.1"/>
</dbReference>
<gene>
    <name evidence="1" type="ORF">NCTC11429_00480</name>
</gene>
<evidence type="ECO:0000313" key="1">
    <source>
        <dbReference type="EMBL" id="VTR29684.1"/>
    </source>
</evidence>
<dbReference type="AlphaFoldDB" id="A0A4U9UJD1"/>
<sequence length="457" mass="53993">MIWPDFKTAVACTGSEQLFQLILQEKFHKPLIDFGTLSTLLNLEKKEIIPDDGFLYFPSWMNIYLTEDFITQHFIPKTDVYHAFNSYLGDVFEMLGRTKDRSANSVRSAIYSFFYRGNNGKVLIFQMQNDAPDLLKKQHLQLLFFIADLMSGNSPEVDEAIEQSYSYNNAIYYVGYEETTWNIIDPLLYVAEQLNQEYKEHADLRAHKPDIILQQDKLNQKHTFGDNWVLEFDGLSTLLNRPNDVSLYSSICEKNLTAAKRFYEDVILFRHKHQTGNFPLIEQQKEYFDYFELITTALIFAYCSIEAFTNSFIPNEYTYTKPNGTKVMDKIYIERYFSLKDKLKINLTEIYQTPDPENEQWWKDLVELQDLRDQTIHTKQDHSQLRYSKLLSRNIFQIINVYKGIISYYGKYIVAKNSRLINEFPYDFGFDEVYPLLMTERTYKDIYNSLHNPSNPL</sequence>
<protein>
    <recommendedName>
        <fullName evidence="3">Apea-like HEPN domain-containing protein</fullName>
    </recommendedName>
</protein>
<accession>A0A4U9UJD1</accession>
<evidence type="ECO:0000313" key="2">
    <source>
        <dbReference type="Proteomes" id="UP000308196"/>
    </source>
</evidence>
<proteinExistence type="predicted"/>
<dbReference type="EMBL" id="LR590484">
    <property type="protein sequence ID" value="VTR29684.1"/>
    <property type="molecule type" value="Genomic_DNA"/>
</dbReference>
<dbReference type="Proteomes" id="UP000308196">
    <property type="component" value="Chromosome"/>
</dbReference>
<evidence type="ECO:0008006" key="3">
    <source>
        <dbReference type="Google" id="ProtNLM"/>
    </source>
</evidence>
<dbReference type="KEGG" id="stha:NCTC11429_00480"/>
<name>A0A4U9UJD1_9SPHI</name>